<dbReference type="PROSITE" id="PS50088">
    <property type="entry name" value="ANK_REPEAT"/>
    <property type="match status" value="1"/>
</dbReference>
<protein>
    <submittedName>
        <fullName evidence="4">Uncharacterized protein</fullName>
    </submittedName>
</protein>
<dbReference type="InterPro" id="IPR002110">
    <property type="entry name" value="Ankyrin_rpt"/>
</dbReference>
<dbReference type="InterPro" id="IPR036770">
    <property type="entry name" value="Ankyrin_rpt-contain_sf"/>
</dbReference>
<evidence type="ECO:0000313" key="5">
    <source>
        <dbReference type="Proteomes" id="UP001146120"/>
    </source>
</evidence>
<feature type="repeat" description="ANK" evidence="3">
    <location>
        <begin position="69"/>
        <end position="101"/>
    </location>
</feature>
<evidence type="ECO:0000313" key="4">
    <source>
        <dbReference type="EMBL" id="DAZ98430.1"/>
    </source>
</evidence>
<reference evidence="4" key="2">
    <citation type="journal article" date="2023" name="Microbiol Resour">
        <title>Decontamination and Annotation of the Draft Genome Sequence of the Oomycete Lagenidium giganteum ARSEF 373.</title>
        <authorList>
            <person name="Morgan W.R."/>
            <person name="Tartar A."/>
        </authorList>
    </citation>
    <scope>NUCLEOTIDE SEQUENCE</scope>
    <source>
        <strain evidence="4">ARSEF 373</strain>
    </source>
</reference>
<evidence type="ECO:0000256" key="3">
    <source>
        <dbReference type="PROSITE-ProRule" id="PRU00023"/>
    </source>
</evidence>
<dbReference type="PROSITE" id="PS50297">
    <property type="entry name" value="ANK_REP_REGION"/>
    <property type="match status" value="1"/>
</dbReference>
<accession>A0AAV2YWA9</accession>
<dbReference type="PANTHER" id="PTHR24201">
    <property type="entry name" value="ANK_REP_REGION DOMAIN-CONTAINING PROTEIN"/>
    <property type="match status" value="1"/>
</dbReference>
<keyword evidence="5" id="KW-1185">Reference proteome</keyword>
<dbReference type="AlphaFoldDB" id="A0AAV2YWA9"/>
<dbReference type="SMART" id="SM00248">
    <property type="entry name" value="ANK"/>
    <property type="match status" value="3"/>
</dbReference>
<dbReference type="SUPFAM" id="SSF48403">
    <property type="entry name" value="Ankyrin repeat"/>
    <property type="match status" value="1"/>
</dbReference>
<proteinExistence type="predicted"/>
<dbReference type="Proteomes" id="UP001146120">
    <property type="component" value="Unassembled WGS sequence"/>
</dbReference>
<dbReference type="PANTHER" id="PTHR24201:SF15">
    <property type="entry name" value="ANKYRIN REPEAT DOMAIN-CONTAINING PROTEIN 66"/>
    <property type="match status" value="1"/>
</dbReference>
<comment type="caution">
    <text evidence="4">The sequence shown here is derived from an EMBL/GenBank/DDBJ whole genome shotgun (WGS) entry which is preliminary data.</text>
</comment>
<sequence length="134" mass="14824">MSGEALREAICDGDVDTARRMIEEEHASVDYVDVDDGWPLVLWAVKSNQPACLRVLLEHKANVHMGDASSNTALHKAAYLGHTECLEQLLAHGALLQARNAMQQTPLDLAELFDRKDVVELLQRAQHKPEEAAS</sequence>
<reference evidence="4" key="1">
    <citation type="submission" date="2022-11" db="EMBL/GenBank/DDBJ databases">
        <authorList>
            <person name="Morgan W.R."/>
            <person name="Tartar A."/>
        </authorList>
    </citation>
    <scope>NUCLEOTIDE SEQUENCE</scope>
    <source>
        <strain evidence="4">ARSEF 373</strain>
    </source>
</reference>
<dbReference type="Gene3D" id="1.25.40.20">
    <property type="entry name" value="Ankyrin repeat-containing domain"/>
    <property type="match status" value="2"/>
</dbReference>
<gene>
    <name evidence="4" type="ORF">N0F65_001131</name>
</gene>
<dbReference type="InterPro" id="IPR050776">
    <property type="entry name" value="Ank_Repeat/CDKN_Inhibitor"/>
</dbReference>
<organism evidence="4 5">
    <name type="scientific">Lagenidium giganteum</name>
    <dbReference type="NCBI Taxonomy" id="4803"/>
    <lineage>
        <taxon>Eukaryota</taxon>
        <taxon>Sar</taxon>
        <taxon>Stramenopiles</taxon>
        <taxon>Oomycota</taxon>
        <taxon>Peronosporomycetes</taxon>
        <taxon>Pythiales</taxon>
        <taxon>Pythiaceae</taxon>
    </lineage>
</organism>
<evidence type="ECO:0000256" key="2">
    <source>
        <dbReference type="ARBA" id="ARBA00023043"/>
    </source>
</evidence>
<dbReference type="EMBL" id="DAKRPA010000106">
    <property type="protein sequence ID" value="DAZ98430.1"/>
    <property type="molecule type" value="Genomic_DNA"/>
</dbReference>
<keyword evidence="1" id="KW-0677">Repeat</keyword>
<keyword evidence="2 3" id="KW-0040">ANK repeat</keyword>
<evidence type="ECO:0000256" key="1">
    <source>
        <dbReference type="ARBA" id="ARBA00022737"/>
    </source>
</evidence>
<dbReference type="Pfam" id="PF12796">
    <property type="entry name" value="Ank_2"/>
    <property type="match status" value="1"/>
</dbReference>
<name>A0AAV2YWA9_9STRA</name>